<evidence type="ECO:0000256" key="1">
    <source>
        <dbReference type="ARBA" id="ARBA00022741"/>
    </source>
</evidence>
<dbReference type="GO" id="GO:0016787">
    <property type="term" value="F:hydrolase activity"/>
    <property type="evidence" value="ECO:0007669"/>
    <property type="project" value="UniProtKB-KW"/>
</dbReference>
<dbReference type="KEGG" id="cavi:CAV_0689"/>
<evidence type="ECO:0000313" key="6">
    <source>
        <dbReference type="Proteomes" id="UP000201169"/>
    </source>
</evidence>
<dbReference type="Proteomes" id="UP000201169">
    <property type="component" value="Chromosome"/>
</dbReference>
<evidence type="ECO:0000256" key="3">
    <source>
        <dbReference type="ARBA" id="ARBA00022840"/>
    </source>
</evidence>
<dbReference type="InterPro" id="IPR029000">
    <property type="entry name" value="Cyclophilin-like_dom_sf"/>
</dbReference>
<dbReference type="AlphaFoldDB" id="A0A222MWT3"/>
<evidence type="ECO:0000313" key="5">
    <source>
        <dbReference type="EMBL" id="ASQ30355.1"/>
    </source>
</evidence>
<dbReference type="SMART" id="SM00797">
    <property type="entry name" value="AHS2"/>
    <property type="match status" value="1"/>
</dbReference>
<dbReference type="PANTHER" id="PTHR43309:SF5">
    <property type="entry name" value="5-OXOPROLINASE SUBUNIT C"/>
    <property type="match status" value="1"/>
</dbReference>
<organism evidence="5 6">
    <name type="scientific">Campylobacter avium LMG 24591</name>
    <dbReference type="NCBI Taxonomy" id="522484"/>
    <lineage>
        <taxon>Bacteria</taxon>
        <taxon>Pseudomonadati</taxon>
        <taxon>Campylobacterota</taxon>
        <taxon>Epsilonproteobacteria</taxon>
        <taxon>Campylobacterales</taxon>
        <taxon>Campylobacteraceae</taxon>
        <taxon>Campylobacter</taxon>
    </lineage>
</organism>
<proteinExistence type="predicted"/>
<name>A0A222MWT3_9BACT</name>
<sequence>MSIRVLKPSINSSLQDLGRKNYANFGIARSGACDTHSLMIANILLGNFYAEAGLELCLNGGTYEFLDEHYFCLSGADFCAKLNSKDIKTCKVYKAKKGDILELGLAKFGFRGYLCVAGGFECKEFLASKSSDFKMGVGLFDGRAMQKGDILECKNSFKPFNLEKRECENPYENLAQTLEIRVLIGTDKESFTEKGLNTFFNTRYKISSKSDRMAIHTEADEKIEHKDKADIISDPAVFGNIQVPQNGLPIILMAGRQSTGGYTKIATVIENDLSLLAQAKLGSFIEFIEVDINEALSLYKERIKELKKLDERMNLNFERLF</sequence>
<evidence type="ECO:0000256" key="2">
    <source>
        <dbReference type="ARBA" id="ARBA00022801"/>
    </source>
</evidence>
<dbReference type="Pfam" id="PF02626">
    <property type="entry name" value="CT_A_B"/>
    <property type="match status" value="1"/>
</dbReference>
<dbReference type="RefSeq" id="WP_094325122.1">
    <property type="nucleotide sequence ID" value="NZ_CP022347.1"/>
</dbReference>
<gene>
    <name evidence="5" type="ORF">CAV_0689</name>
</gene>
<dbReference type="InterPro" id="IPR052708">
    <property type="entry name" value="PxpC"/>
</dbReference>
<keyword evidence="1" id="KW-0547">Nucleotide-binding</keyword>
<keyword evidence="6" id="KW-1185">Reference proteome</keyword>
<dbReference type="Gene3D" id="2.40.100.10">
    <property type="entry name" value="Cyclophilin-like"/>
    <property type="match status" value="1"/>
</dbReference>
<dbReference type="EMBL" id="CP022347">
    <property type="protein sequence ID" value="ASQ30355.1"/>
    <property type="molecule type" value="Genomic_DNA"/>
</dbReference>
<feature type="domain" description="Carboxyltransferase" evidence="4">
    <location>
        <begin position="24"/>
        <end position="303"/>
    </location>
</feature>
<dbReference type="GO" id="GO:0005524">
    <property type="term" value="F:ATP binding"/>
    <property type="evidence" value="ECO:0007669"/>
    <property type="project" value="UniProtKB-KW"/>
</dbReference>
<protein>
    <submittedName>
        <fullName evidence="5">Allophanate hydrolase, subunit 2</fullName>
    </submittedName>
</protein>
<evidence type="ECO:0000259" key="4">
    <source>
        <dbReference type="SMART" id="SM00797"/>
    </source>
</evidence>
<dbReference type="OrthoDB" id="9768696at2"/>
<accession>A0A222MWT3</accession>
<keyword evidence="2 5" id="KW-0378">Hydrolase</keyword>
<dbReference type="NCBIfam" id="TIGR00724">
    <property type="entry name" value="urea_amlyse_rel"/>
    <property type="match status" value="1"/>
</dbReference>
<dbReference type="PANTHER" id="PTHR43309">
    <property type="entry name" value="5-OXOPROLINASE SUBUNIT C"/>
    <property type="match status" value="1"/>
</dbReference>
<dbReference type="InterPro" id="IPR003778">
    <property type="entry name" value="CT_A_B"/>
</dbReference>
<reference evidence="5 6" key="1">
    <citation type="submission" date="2017-07" db="EMBL/GenBank/DDBJ databases">
        <title>Analysis of two Campylobacter avium genomes and identification of a novel hippuricase gene.</title>
        <authorList>
            <person name="Miller W.G."/>
            <person name="Chapman M.H."/>
            <person name="Yee E."/>
            <person name="Revez J."/>
            <person name="Bono J.L."/>
            <person name="Rossi M."/>
        </authorList>
    </citation>
    <scope>NUCLEOTIDE SEQUENCE [LARGE SCALE GENOMIC DNA]</scope>
    <source>
        <strain evidence="5 6">LMG 24591</strain>
    </source>
</reference>
<keyword evidence="3" id="KW-0067">ATP-binding</keyword>